<gene>
    <name evidence="2" type="ordered locus">TGAM_1831</name>
</gene>
<keyword evidence="3" id="KW-1185">Reference proteome</keyword>
<feature type="transmembrane region" description="Helical" evidence="1">
    <location>
        <begin position="163"/>
        <end position="184"/>
    </location>
</feature>
<evidence type="ECO:0000313" key="3">
    <source>
        <dbReference type="Proteomes" id="UP000001488"/>
    </source>
</evidence>
<dbReference type="STRING" id="593117.TGAM_1831"/>
<keyword evidence="1" id="KW-0472">Membrane</keyword>
<dbReference type="EMBL" id="CP001398">
    <property type="protein sequence ID" value="ACS34333.1"/>
    <property type="molecule type" value="Genomic_DNA"/>
</dbReference>
<reference evidence="2 3" key="1">
    <citation type="journal article" date="2007" name="Genome Biol.">
        <title>Genome analysis and genome-wide proteomics of Thermococcus gammatolerans, the most radioresistant organism known amongst the Archaea.</title>
        <authorList>
            <person name="Zivanovic Y."/>
            <person name="Armengaud J."/>
            <person name="Lagorce A."/>
            <person name="Leplat C."/>
            <person name="Guerin P."/>
            <person name="Dutertre M."/>
            <person name="Anthouard V."/>
            <person name="Forterre P."/>
            <person name="Wincker P."/>
            <person name="Confalonieri F."/>
        </authorList>
    </citation>
    <scope>NUCLEOTIDE SEQUENCE [LARGE SCALE GENOMIC DNA]</scope>
    <source>
        <strain evidence="3">DSM 15229 / JCM 11827 / EJ3</strain>
    </source>
</reference>
<feature type="transmembrane region" description="Helical" evidence="1">
    <location>
        <begin position="35"/>
        <end position="54"/>
    </location>
</feature>
<dbReference type="Proteomes" id="UP000001488">
    <property type="component" value="Chromosome"/>
</dbReference>
<name>C5A1R4_THEGJ</name>
<dbReference type="AlphaFoldDB" id="C5A1R4"/>
<keyword evidence="1" id="KW-1133">Transmembrane helix</keyword>
<sequence length="185" mass="22237">MFMDERVPSQEILLKEWDVTSREMLANIDWQWETIRMYLTVMGFLLIAYNYLVYQFSIPYLQHDSGNAVLPKMIIVFVSLLIPILSIPITYYTVHIFEYRYRRFLDKAYTMNRLRVRLGLSNEDLKLYPPRYYDGLKKDHCEFVEGIIKRRDPPTFYGQGRKFIFVLEGIFLLEAIVVAILLWWI</sequence>
<dbReference type="PaxDb" id="593117-TGAM_1831"/>
<evidence type="ECO:0000256" key="1">
    <source>
        <dbReference type="SAM" id="Phobius"/>
    </source>
</evidence>
<dbReference type="HOGENOM" id="CLU_1458259_0_0_2"/>
<keyword evidence="1" id="KW-0812">Transmembrane</keyword>
<organism evidence="2 3">
    <name type="scientific">Thermococcus gammatolerans (strain DSM 15229 / JCM 11827 / EJ3)</name>
    <dbReference type="NCBI Taxonomy" id="593117"/>
    <lineage>
        <taxon>Archaea</taxon>
        <taxon>Methanobacteriati</taxon>
        <taxon>Methanobacteriota</taxon>
        <taxon>Thermococci</taxon>
        <taxon>Thermococcales</taxon>
        <taxon>Thermococcaceae</taxon>
        <taxon>Thermococcus</taxon>
    </lineage>
</organism>
<proteinExistence type="predicted"/>
<evidence type="ECO:0000313" key="2">
    <source>
        <dbReference type="EMBL" id="ACS34333.1"/>
    </source>
</evidence>
<accession>C5A1R4</accession>
<feature type="transmembrane region" description="Helical" evidence="1">
    <location>
        <begin position="74"/>
        <end position="94"/>
    </location>
</feature>
<dbReference type="KEGG" id="tga:TGAM_1831"/>
<protein>
    <submittedName>
        <fullName evidence="2">Uncharacterized protein</fullName>
    </submittedName>
</protein>